<feature type="compositionally biased region" description="Polar residues" evidence="1">
    <location>
        <begin position="44"/>
        <end position="56"/>
    </location>
</feature>
<feature type="compositionally biased region" description="Basic residues" evidence="1">
    <location>
        <begin position="1"/>
        <end position="13"/>
    </location>
</feature>
<dbReference type="EMBL" id="MTSL01000192">
    <property type="protein sequence ID" value="PJF17030.1"/>
    <property type="molecule type" value="Genomic_DNA"/>
</dbReference>
<comment type="caution">
    <text evidence="2">The sequence shown here is derived from an EMBL/GenBank/DDBJ whole genome shotgun (WGS) entry which is preliminary data.</text>
</comment>
<protein>
    <submittedName>
        <fullName evidence="2">Uncharacterized protein</fullName>
    </submittedName>
</protein>
<reference evidence="2 3" key="1">
    <citation type="submission" date="2016-10" db="EMBL/GenBank/DDBJ databases">
        <title>The genome of Paramicrosporidium saccamoebae is the missing link in understanding Cryptomycota and Microsporidia evolution.</title>
        <authorList>
            <person name="Quandt C.A."/>
            <person name="Beaudet D."/>
            <person name="Corsaro D."/>
            <person name="Michel R."/>
            <person name="Corradi N."/>
            <person name="James T."/>
        </authorList>
    </citation>
    <scope>NUCLEOTIDE SEQUENCE [LARGE SCALE GENOMIC DNA]</scope>
    <source>
        <strain evidence="2 3">KSL3</strain>
    </source>
</reference>
<feature type="compositionally biased region" description="Low complexity" evidence="1">
    <location>
        <begin position="57"/>
        <end position="72"/>
    </location>
</feature>
<accession>A0A2H9THD5</accession>
<name>A0A2H9THD5_9FUNG</name>
<keyword evidence="3" id="KW-1185">Reference proteome</keyword>
<proteinExistence type="predicted"/>
<feature type="compositionally biased region" description="Low complexity" evidence="1">
    <location>
        <begin position="14"/>
        <end position="39"/>
    </location>
</feature>
<organism evidence="2 3">
    <name type="scientific">Paramicrosporidium saccamoebae</name>
    <dbReference type="NCBI Taxonomy" id="1246581"/>
    <lineage>
        <taxon>Eukaryota</taxon>
        <taxon>Fungi</taxon>
        <taxon>Fungi incertae sedis</taxon>
        <taxon>Cryptomycota</taxon>
        <taxon>Cryptomycota incertae sedis</taxon>
        <taxon>Paramicrosporidium</taxon>
    </lineage>
</organism>
<evidence type="ECO:0000256" key="1">
    <source>
        <dbReference type="SAM" id="MobiDB-lite"/>
    </source>
</evidence>
<dbReference type="AlphaFoldDB" id="A0A2H9THD5"/>
<evidence type="ECO:0000313" key="2">
    <source>
        <dbReference type="EMBL" id="PJF17030.1"/>
    </source>
</evidence>
<gene>
    <name evidence="2" type="ORF">PSACC_03153</name>
</gene>
<feature type="region of interest" description="Disordered" evidence="1">
    <location>
        <begin position="1"/>
        <end position="106"/>
    </location>
</feature>
<sequence>MSKNKKKGGKKKPSSTGSPSLSVSDSAGTTGSDTSSPAPVNKTVEANPSPLNNATGSQPSPSKSQSPPKSQSLAKDSIVADAPTKAPAVVAGANPSQQPSTLAKDDGKPCITVTTATGEQQLVTSTNATSGDPAKCMCLTQEHFVPSALIGQYFINASAYATVGSRGVRSLCRERESSLPVFQH</sequence>
<dbReference type="Proteomes" id="UP000240830">
    <property type="component" value="Unassembled WGS sequence"/>
</dbReference>
<evidence type="ECO:0000313" key="3">
    <source>
        <dbReference type="Proteomes" id="UP000240830"/>
    </source>
</evidence>